<feature type="domain" description="DUF3291" evidence="1">
    <location>
        <begin position="3"/>
        <end position="140"/>
    </location>
</feature>
<gene>
    <name evidence="2" type="ORF">ED312_15035</name>
</gene>
<comment type="caution">
    <text evidence="2">The sequence shown here is derived from an EMBL/GenBank/DDBJ whole genome shotgun (WGS) entry which is preliminary data.</text>
</comment>
<name>A0A3N0E6K3_SINP1</name>
<accession>A0A3N0E6K3</accession>
<dbReference type="EMBL" id="RJTM01000105">
    <property type="protein sequence ID" value="RNL83389.1"/>
    <property type="molecule type" value="Genomic_DNA"/>
</dbReference>
<dbReference type="AlphaFoldDB" id="A0A3N0E6K3"/>
<proteinExistence type="predicted"/>
<dbReference type="RefSeq" id="WP_123216842.1">
    <property type="nucleotide sequence ID" value="NZ_RJTM01000105.1"/>
</dbReference>
<dbReference type="InterPro" id="IPR011008">
    <property type="entry name" value="Dimeric_a/b-barrel"/>
</dbReference>
<reference evidence="2 3" key="1">
    <citation type="submission" date="2018-10" db="EMBL/GenBank/DDBJ databases">
        <title>Sinomicrobium pectinilyticum sp. nov., a pectinase-producing bacterium isolated from alkaline and saline soil, and emended description of the genus Sinomicrobium.</title>
        <authorList>
            <person name="Cheng B."/>
            <person name="Li C."/>
            <person name="Lai Q."/>
            <person name="Du M."/>
            <person name="Shao Z."/>
            <person name="Xu P."/>
            <person name="Yang C."/>
        </authorList>
    </citation>
    <scope>NUCLEOTIDE SEQUENCE [LARGE SCALE GENOMIC DNA]</scope>
    <source>
        <strain evidence="2 3">5DNS001</strain>
    </source>
</reference>
<dbReference type="InterPro" id="IPR021708">
    <property type="entry name" value="DUF3291"/>
</dbReference>
<dbReference type="Proteomes" id="UP000267469">
    <property type="component" value="Unassembled WGS sequence"/>
</dbReference>
<protein>
    <submittedName>
        <fullName evidence="2">DUF3291 domain-containing protein</fullName>
    </submittedName>
</protein>
<sequence>MQLAQVNIARMKGAIDSPVMSGFVASLDRINALAESSPGFVWRLKDDDNNATSMKIYDDDFIIVNMSVWEDTDSLFRYVYQSGHVEVFRRKKEWFHKMREMHMALWYVENGVFPSVADARERLEHIRKYGETPYAFTFKKKYSPTDLKEYVHRSV</sequence>
<keyword evidence="3" id="KW-1185">Reference proteome</keyword>
<evidence type="ECO:0000313" key="3">
    <source>
        <dbReference type="Proteomes" id="UP000267469"/>
    </source>
</evidence>
<organism evidence="2 3">
    <name type="scientific">Sinomicrobium pectinilyticum</name>
    <dbReference type="NCBI Taxonomy" id="1084421"/>
    <lineage>
        <taxon>Bacteria</taxon>
        <taxon>Pseudomonadati</taxon>
        <taxon>Bacteroidota</taxon>
        <taxon>Flavobacteriia</taxon>
        <taxon>Flavobacteriales</taxon>
        <taxon>Flavobacteriaceae</taxon>
        <taxon>Sinomicrobium</taxon>
    </lineage>
</organism>
<evidence type="ECO:0000259" key="1">
    <source>
        <dbReference type="Pfam" id="PF11695"/>
    </source>
</evidence>
<dbReference type="Pfam" id="PF11695">
    <property type="entry name" value="DUF3291"/>
    <property type="match status" value="1"/>
</dbReference>
<evidence type="ECO:0000313" key="2">
    <source>
        <dbReference type="EMBL" id="RNL83389.1"/>
    </source>
</evidence>
<dbReference type="SUPFAM" id="SSF54909">
    <property type="entry name" value="Dimeric alpha+beta barrel"/>
    <property type="match status" value="1"/>
</dbReference>
<dbReference type="OrthoDB" id="2376237at2"/>